<evidence type="ECO:0000313" key="3">
    <source>
        <dbReference type="Proteomes" id="UP000001349"/>
    </source>
</evidence>
<accession>B8I032</accession>
<proteinExistence type="predicted"/>
<dbReference type="InterPro" id="IPR052509">
    <property type="entry name" value="Metal_resp_DNA-bind_regulator"/>
</dbReference>
<reference evidence="2 3" key="1">
    <citation type="submission" date="2009-01" db="EMBL/GenBank/DDBJ databases">
        <title>Complete sequence of Clostridium cellulolyticum H10.</title>
        <authorList>
            <consortium name="US DOE Joint Genome Institute"/>
            <person name="Lucas S."/>
            <person name="Copeland A."/>
            <person name="Lapidus A."/>
            <person name="Glavina del Rio T."/>
            <person name="Dalin E."/>
            <person name="Tice H."/>
            <person name="Bruce D."/>
            <person name="Goodwin L."/>
            <person name="Pitluck S."/>
            <person name="Chertkov O."/>
            <person name="Saunders E."/>
            <person name="Brettin T."/>
            <person name="Detter J.C."/>
            <person name="Han C."/>
            <person name="Larimer F."/>
            <person name="Land M."/>
            <person name="Hauser L."/>
            <person name="Kyrpides N."/>
            <person name="Ivanova N."/>
            <person name="Zhou J."/>
            <person name="Richardson P."/>
        </authorList>
    </citation>
    <scope>NUCLEOTIDE SEQUENCE [LARGE SCALE GENOMIC DNA]</scope>
    <source>
        <strain evidence="3">ATCC 35319 / DSM 5812 / JCM 6584 / H10</strain>
    </source>
</reference>
<protein>
    <submittedName>
        <fullName evidence="2">Transcriptional regulator, PadR-like family</fullName>
    </submittedName>
</protein>
<feature type="domain" description="Transcription regulator PadR N-terminal" evidence="1">
    <location>
        <begin position="24"/>
        <end position="87"/>
    </location>
</feature>
<dbReference type="PANTHER" id="PTHR33169">
    <property type="entry name" value="PADR-FAMILY TRANSCRIPTIONAL REGULATOR"/>
    <property type="match status" value="1"/>
</dbReference>
<sequence length="113" mass="12992">MNQKLVKSYLPMSETGFYILLSLNEPRHGYGIILYVKEITGGRINLGAGTIYGTLNKFEKDSLIEPSGEEDRRKLYRITEKGKWLLKQEISRIDEMYVNGHKVLGGFNHDQDI</sequence>
<dbReference type="InterPro" id="IPR036388">
    <property type="entry name" value="WH-like_DNA-bd_sf"/>
</dbReference>
<dbReference type="InterPro" id="IPR005149">
    <property type="entry name" value="Tscrpt_reg_PadR_N"/>
</dbReference>
<dbReference type="RefSeq" id="WP_015924685.1">
    <property type="nucleotide sequence ID" value="NC_011898.1"/>
</dbReference>
<dbReference type="AlphaFoldDB" id="B8I032"/>
<keyword evidence="3" id="KW-1185">Reference proteome</keyword>
<dbReference type="InterPro" id="IPR036390">
    <property type="entry name" value="WH_DNA-bd_sf"/>
</dbReference>
<dbReference type="PANTHER" id="PTHR33169:SF13">
    <property type="entry name" value="PADR-FAMILY TRANSCRIPTIONAL REGULATOR"/>
    <property type="match status" value="1"/>
</dbReference>
<dbReference type="SUPFAM" id="SSF46785">
    <property type="entry name" value="Winged helix' DNA-binding domain"/>
    <property type="match status" value="1"/>
</dbReference>
<dbReference type="Gene3D" id="1.10.10.10">
    <property type="entry name" value="Winged helix-like DNA-binding domain superfamily/Winged helix DNA-binding domain"/>
    <property type="match status" value="1"/>
</dbReference>
<dbReference type="STRING" id="394503.Ccel_1175"/>
<dbReference type="Proteomes" id="UP000001349">
    <property type="component" value="Chromosome"/>
</dbReference>
<organism evidence="2 3">
    <name type="scientific">Ruminiclostridium cellulolyticum (strain ATCC 35319 / DSM 5812 / JCM 6584 / H10)</name>
    <name type="common">Clostridium cellulolyticum</name>
    <dbReference type="NCBI Taxonomy" id="394503"/>
    <lineage>
        <taxon>Bacteria</taxon>
        <taxon>Bacillati</taxon>
        <taxon>Bacillota</taxon>
        <taxon>Clostridia</taxon>
        <taxon>Eubacteriales</taxon>
        <taxon>Oscillospiraceae</taxon>
        <taxon>Ruminiclostridium</taxon>
    </lineage>
</organism>
<name>B8I032_RUMCH</name>
<dbReference type="KEGG" id="cce:Ccel_1175"/>
<evidence type="ECO:0000259" key="1">
    <source>
        <dbReference type="Pfam" id="PF03551"/>
    </source>
</evidence>
<gene>
    <name evidence="2" type="ordered locus">Ccel_1175</name>
</gene>
<dbReference type="EMBL" id="CP001348">
    <property type="protein sequence ID" value="ACL75532.1"/>
    <property type="molecule type" value="Genomic_DNA"/>
</dbReference>
<dbReference type="HOGENOM" id="CLU_063440_4_1_9"/>
<dbReference type="OrthoDB" id="9814826at2"/>
<dbReference type="Pfam" id="PF03551">
    <property type="entry name" value="PadR"/>
    <property type="match status" value="1"/>
</dbReference>
<evidence type="ECO:0000313" key="2">
    <source>
        <dbReference type="EMBL" id="ACL75532.1"/>
    </source>
</evidence>
<dbReference type="eggNOG" id="COG1695">
    <property type="taxonomic scope" value="Bacteria"/>
</dbReference>